<evidence type="ECO:0000313" key="1">
    <source>
        <dbReference type="EMBL" id="UOQ93101.1"/>
    </source>
</evidence>
<dbReference type="Proteomes" id="UP000831880">
    <property type="component" value="Chromosome"/>
</dbReference>
<sequence length="186" mass="22079">MTTVEDLQEALTYLKDRPKFERQLEFTALLTEYFKCKGIKPIVVGGLSVEIYTRNDYHTHDIDLVSDGWNLYNDLLTKLGFTRTEREWYHVESEMAIEVPSNNLEGSLDHVFELVLPNGKTLYIIGIEDIIIHRIEGIAFTLKYPKEDEDYEWAYRMFLIHKNDLDLDYLVEQARKLNIYHLIEEW</sequence>
<evidence type="ECO:0000313" key="2">
    <source>
        <dbReference type="Proteomes" id="UP000831880"/>
    </source>
</evidence>
<evidence type="ECO:0008006" key="3">
    <source>
        <dbReference type="Google" id="ProtNLM"/>
    </source>
</evidence>
<proteinExistence type="predicted"/>
<reference evidence="1 2" key="1">
    <citation type="submission" date="2022-04" db="EMBL/GenBank/DDBJ databases">
        <title>Halobacillus sp. isolated from saltern.</title>
        <authorList>
            <person name="Won M."/>
            <person name="Lee C.-M."/>
            <person name="Woen H.-Y."/>
            <person name="Kwon S.-W."/>
        </authorList>
    </citation>
    <scope>NUCLEOTIDE SEQUENCE [LARGE SCALE GENOMIC DNA]</scope>
    <source>
        <strain evidence="1 2">SSTM10-2</strain>
    </source>
</reference>
<dbReference type="RefSeq" id="WP_244752705.1">
    <property type="nucleotide sequence ID" value="NZ_CP095074.1"/>
</dbReference>
<protein>
    <recommendedName>
        <fullName evidence="3">Nucleotidyltransferase family protein</fullName>
    </recommendedName>
</protein>
<name>A0ABY4GY27_9BACI</name>
<organism evidence="1 2">
    <name type="scientific">Halobacillus shinanisalinarum</name>
    <dbReference type="NCBI Taxonomy" id="2932258"/>
    <lineage>
        <taxon>Bacteria</taxon>
        <taxon>Bacillati</taxon>
        <taxon>Bacillota</taxon>
        <taxon>Bacilli</taxon>
        <taxon>Bacillales</taxon>
        <taxon>Bacillaceae</taxon>
        <taxon>Halobacillus</taxon>
    </lineage>
</organism>
<accession>A0ABY4GY27</accession>
<keyword evidence="2" id="KW-1185">Reference proteome</keyword>
<gene>
    <name evidence="1" type="ORF">MUO14_22355</name>
</gene>
<dbReference type="EMBL" id="CP095074">
    <property type="protein sequence ID" value="UOQ93101.1"/>
    <property type="molecule type" value="Genomic_DNA"/>
</dbReference>